<evidence type="ECO:0000259" key="18">
    <source>
        <dbReference type="PROSITE" id="PS50102"/>
    </source>
</evidence>
<dbReference type="SUPFAM" id="SSF54928">
    <property type="entry name" value="RNA-binding domain, RBD"/>
    <property type="match status" value="1"/>
</dbReference>
<keyword evidence="5 15" id="KW-0479">Metal-binding</keyword>
<keyword evidence="11" id="KW-0460">Magnesium</keyword>
<protein>
    <recommendedName>
        <fullName evidence="22">Endonuclease</fullName>
    </recommendedName>
</protein>
<gene>
    <name evidence="20" type="ORF">AZE42_02045</name>
</gene>
<reference evidence="20 21" key="1">
    <citation type="submission" date="2016-03" db="EMBL/GenBank/DDBJ databases">
        <title>Comparative genomics of the ectomycorrhizal sister species Rhizopogon vinicolor and Rhizopogon vesiculosus (Basidiomycota: Boletales) reveals a divergence of the mating type B locus.</title>
        <authorList>
            <person name="Mujic A.B."/>
            <person name="Kuo A."/>
            <person name="Tritt A."/>
            <person name="Lipzen A."/>
            <person name="Chen C."/>
            <person name="Johnson J."/>
            <person name="Sharma A."/>
            <person name="Barry K."/>
            <person name="Grigoriev I.V."/>
            <person name="Spatafora J.W."/>
        </authorList>
    </citation>
    <scope>NUCLEOTIDE SEQUENCE [LARGE SCALE GENOMIC DNA]</scope>
    <source>
        <strain evidence="20 21">AM-OR11-056</strain>
    </source>
</reference>
<evidence type="ECO:0000313" key="21">
    <source>
        <dbReference type="Proteomes" id="UP000183567"/>
    </source>
</evidence>
<keyword evidence="9" id="KW-0347">Helicase</keyword>
<dbReference type="SUPFAM" id="SSF82708">
    <property type="entry name" value="R3H domain"/>
    <property type="match status" value="1"/>
</dbReference>
<feature type="domain" description="RRM" evidence="18">
    <location>
        <begin position="130"/>
        <end position="209"/>
    </location>
</feature>
<dbReference type="AlphaFoldDB" id="A0A1J8PWC0"/>
<dbReference type="FunFam" id="3.40.570.10:FF:000008">
    <property type="entry name" value="Probable NUC1-dna/rna non-specific nuclease, mitochondrial"/>
    <property type="match status" value="1"/>
</dbReference>
<sequence length="868" mass="94473">MTSSPTPDIGSLSLNPQSQRLHDTYDYDQSALHTARQQYQFSQNQQFSGQSQYNPLGMSPSPLKVKPIRAGLPTQWLDNSMVIPDNRPLSPNNNSDFSSSGSSPPLGHITVPSLTPTTPSQNPDDEVIPTAIVVKNIPFNVKRETLLDIIASLSIPTPYAFNYHLDQQGSFRGLAFANFRQAADADAVVAALNGFDVQGRKLRVEYKKVLQAGEKERIEREKAIRRMRSMQLEKEQLQAVHQPYDDFAPVTASAFTPQRSFSSGAYQQQQYSPPPMPHLPISQPFNPVASPPVAPATPNPSEKCSSSNELDLNDPSTLEIYSRILLFKDDRMRDELAFSRTLSPKQRRVVHLIAQKLGVYHYSVGEGDERYAVVTRIDPNRAQRVQPATLSRAPSAYLSSTQSPIASSLRVKKSMPDMKTLHSQAPRLTSRASNGNIREGYATIASPSRRSPGGFGSLFGNFGSSAIPPVPSLPSSVTGGFRQTTVILDASGTPSACIFHFTSIVAKPPIYNLSWKMPNSAIIHAACFAVGAVVGGGVVSAVSSKKRQIPTSSTSVDTSVARVGVPPIIEIGQSGDAKISNAVAASTLMPPVLKYGHPGPVPDLLVRKAYTAAYDRRLRHPAWTAEHLTLASLGKSPSQPSSGGGSGDRSNSTFTEDESLPTMFRAKLQDYFRSGYDRGHMVPAADAKISQDAMDETFILSNIAPQVGAGFNRHYWAYLEDWCRRLTGSFSDVYVFTIPLYLPRKDADGKSRVTYEVIGSPPNVAVPTHFAKVVLASRPASPSTPDVHEISTGAFVLPNAIIPDEAPLESFVIPVDVVERAAGLTLFSDAIKAHSKHICKSTKCDVVVRRFDDAQKRPEMRRAISAPK</sequence>
<comment type="subcellular location">
    <subcellularLocation>
        <location evidence="2">Nucleus</location>
    </subcellularLocation>
</comment>
<feature type="region of interest" description="Disordered" evidence="17">
    <location>
        <begin position="262"/>
        <end position="312"/>
    </location>
</feature>
<dbReference type="PROSITE" id="PS01070">
    <property type="entry name" value="NUCLEASE_NON_SPEC"/>
    <property type="match status" value="1"/>
</dbReference>
<feature type="compositionally biased region" description="Low complexity" evidence="17">
    <location>
        <begin position="42"/>
        <end position="54"/>
    </location>
</feature>
<dbReference type="OrthoDB" id="5418055at2759"/>
<dbReference type="CDD" id="cd00091">
    <property type="entry name" value="NUC"/>
    <property type="match status" value="1"/>
</dbReference>
<feature type="region of interest" description="Disordered" evidence="17">
    <location>
        <begin position="1"/>
        <end position="20"/>
    </location>
</feature>
<dbReference type="GO" id="GO:0005524">
    <property type="term" value="F:ATP binding"/>
    <property type="evidence" value="ECO:0007669"/>
    <property type="project" value="UniProtKB-KW"/>
</dbReference>
<evidence type="ECO:0000256" key="14">
    <source>
        <dbReference type="PIRSR" id="PIRSR640255-1"/>
    </source>
</evidence>
<evidence type="ECO:0000256" key="12">
    <source>
        <dbReference type="ARBA" id="ARBA00022884"/>
    </source>
</evidence>
<dbReference type="GO" id="GO:0005634">
    <property type="term" value="C:nucleus"/>
    <property type="evidence" value="ECO:0007669"/>
    <property type="project" value="UniProtKB-SubCell"/>
</dbReference>
<dbReference type="SUPFAM" id="SSF54060">
    <property type="entry name" value="His-Me finger endonucleases"/>
    <property type="match status" value="1"/>
</dbReference>
<comment type="cofactor">
    <cofactor evidence="1">
        <name>Mg(2+)</name>
        <dbReference type="ChEBI" id="CHEBI:18420"/>
    </cofactor>
</comment>
<dbReference type="PANTHER" id="PTHR13966">
    <property type="entry name" value="ENDONUCLEASE RELATED"/>
    <property type="match status" value="1"/>
</dbReference>
<dbReference type="InterPro" id="IPR035979">
    <property type="entry name" value="RBD_domain_sf"/>
</dbReference>
<evidence type="ECO:0008006" key="22">
    <source>
        <dbReference type="Google" id="ProtNLM"/>
    </source>
</evidence>
<dbReference type="PROSITE" id="PS50102">
    <property type="entry name" value="RRM"/>
    <property type="match status" value="1"/>
</dbReference>
<evidence type="ECO:0000256" key="6">
    <source>
        <dbReference type="ARBA" id="ARBA00022741"/>
    </source>
</evidence>
<evidence type="ECO:0000256" key="16">
    <source>
        <dbReference type="PROSITE-ProRule" id="PRU00176"/>
    </source>
</evidence>
<dbReference type="InterPro" id="IPR040255">
    <property type="entry name" value="Non-specific_endonuclease"/>
</dbReference>
<evidence type="ECO:0000256" key="11">
    <source>
        <dbReference type="ARBA" id="ARBA00022842"/>
    </source>
</evidence>
<evidence type="ECO:0000259" key="19">
    <source>
        <dbReference type="PROSITE" id="PS51061"/>
    </source>
</evidence>
<dbReference type="SMART" id="SM00477">
    <property type="entry name" value="NUC"/>
    <property type="match status" value="1"/>
</dbReference>
<dbReference type="Gene3D" id="3.30.1370.50">
    <property type="entry name" value="R3H-like domain"/>
    <property type="match status" value="1"/>
</dbReference>
<dbReference type="SMART" id="SM00892">
    <property type="entry name" value="Endonuclease_NS"/>
    <property type="match status" value="1"/>
</dbReference>
<evidence type="ECO:0000256" key="7">
    <source>
        <dbReference type="ARBA" id="ARBA00022759"/>
    </source>
</evidence>
<dbReference type="InterPro" id="IPR020821">
    <property type="entry name" value="ENPP1-3/EXOG-like_nuc-like"/>
</dbReference>
<keyword evidence="8" id="KW-0378">Hydrolase</keyword>
<feature type="region of interest" description="Disordered" evidence="17">
    <location>
        <begin position="42"/>
        <end position="65"/>
    </location>
</feature>
<dbReference type="GO" id="GO:0003677">
    <property type="term" value="F:DNA binding"/>
    <property type="evidence" value="ECO:0007669"/>
    <property type="project" value="UniProtKB-ARBA"/>
</dbReference>
<evidence type="ECO:0000256" key="3">
    <source>
        <dbReference type="ARBA" id="ARBA00010052"/>
    </source>
</evidence>
<feature type="region of interest" description="Disordered" evidence="17">
    <location>
        <begin position="82"/>
        <end position="124"/>
    </location>
</feature>
<keyword evidence="10" id="KW-0067">ATP-binding</keyword>
<dbReference type="InterPro" id="IPR044925">
    <property type="entry name" value="His-Me_finger_sf"/>
</dbReference>
<evidence type="ECO:0000256" key="17">
    <source>
        <dbReference type="SAM" id="MobiDB-lite"/>
    </source>
</evidence>
<dbReference type="GO" id="GO:0003723">
    <property type="term" value="F:RNA binding"/>
    <property type="evidence" value="ECO:0007669"/>
    <property type="project" value="UniProtKB-UniRule"/>
</dbReference>
<dbReference type="Pfam" id="PF00076">
    <property type="entry name" value="RRM_1"/>
    <property type="match status" value="1"/>
</dbReference>
<evidence type="ECO:0000313" key="20">
    <source>
        <dbReference type="EMBL" id="OJA12035.1"/>
    </source>
</evidence>
<evidence type="ECO:0000256" key="15">
    <source>
        <dbReference type="PIRSR" id="PIRSR640255-2"/>
    </source>
</evidence>
<comment type="caution">
    <text evidence="20">The sequence shown here is derived from an EMBL/GenBank/DDBJ whole genome shotgun (WGS) entry which is preliminary data.</text>
</comment>
<name>A0A1J8PWC0_9AGAM</name>
<dbReference type="GO" id="GO:0006309">
    <property type="term" value="P:apoptotic DNA fragmentation"/>
    <property type="evidence" value="ECO:0007669"/>
    <property type="project" value="TreeGrafter"/>
</dbReference>
<dbReference type="Pfam" id="PF01424">
    <property type="entry name" value="R3H"/>
    <property type="match status" value="1"/>
</dbReference>
<evidence type="ECO:0000256" key="1">
    <source>
        <dbReference type="ARBA" id="ARBA00001946"/>
    </source>
</evidence>
<dbReference type="GO" id="GO:0046872">
    <property type="term" value="F:metal ion binding"/>
    <property type="evidence" value="ECO:0007669"/>
    <property type="project" value="UniProtKB-KW"/>
</dbReference>
<comment type="similarity">
    <text evidence="3">Belongs to the DNA/RNA non-specific endonuclease family.</text>
</comment>
<feature type="compositionally biased region" description="Pro residues" evidence="17">
    <location>
        <begin position="289"/>
        <end position="298"/>
    </location>
</feature>
<dbReference type="SMART" id="SM00393">
    <property type="entry name" value="R3H"/>
    <property type="match status" value="1"/>
</dbReference>
<dbReference type="Gene3D" id="3.30.70.330">
    <property type="match status" value="1"/>
</dbReference>
<dbReference type="InterPro" id="IPR044929">
    <property type="entry name" value="DNA/RNA_non-sp_Endonuclease_sf"/>
</dbReference>
<dbReference type="GO" id="GO:0004521">
    <property type="term" value="F:RNA endonuclease activity"/>
    <property type="evidence" value="ECO:0007669"/>
    <property type="project" value="TreeGrafter"/>
</dbReference>
<feature type="compositionally biased region" description="Low complexity" evidence="17">
    <location>
        <begin position="262"/>
        <end position="271"/>
    </location>
</feature>
<dbReference type="Proteomes" id="UP000183567">
    <property type="component" value="Unassembled WGS sequence"/>
</dbReference>
<feature type="region of interest" description="Disordered" evidence="17">
    <location>
        <begin position="633"/>
        <end position="656"/>
    </location>
</feature>
<dbReference type="InterPro" id="IPR001604">
    <property type="entry name" value="Endo_G_ENPP1-like_dom"/>
</dbReference>
<dbReference type="FunFam" id="3.30.1370.50:FF:000002">
    <property type="entry name" value="Immunoglobulin mu DNA-binding protein 2"/>
    <property type="match status" value="1"/>
</dbReference>
<keyword evidence="4" id="KW-0540">Nuclease</keyword>
<dbReference type="SMART" id="SM00360">
    <property type="entry name" value="RRM"/>
    <property type="match status" value="1"/>
</dbReference>
<feature type="binding site" evidence="15">
    <location>
        <position position="712"/>
    </location>
    <ligand>
        <name>Mg(2+)</name>
        <dbReference type="ChEBI" id="CHEBI:18420"/>
        <note>catalytic</note>
    </ligand>
</feature>
<evidence type="ECO:0000256" key="4">
    <source>
        <dbReference type="ARBA" id="ARBA00022722"/>
    </source>
</evidence>
<dbReference type="Pfam" id="PF01223">
    <property type="entry name" value="Endonuclease_NS"/>
    <property type="match status" value="1"/>
</dbReference>
<dbReference type="Gene3D" id="3.40.570.10">
    <property type="entry name" value="Extracellular Endonuclease, subunit A"/>
    <property type="match status" value="1"/>
</dbReference>
<dbReference type="InterPro" id="IPR000504">
    <property type="entry name" value="RRM_dom"/>
</dbReference>
<keyword evidence="6" id="KW-0547">Nucleotide-binding</keyword>
<evidence type="ECO:0000256" key="2">
    <source>
        <dbReference type="ARBA" id="ARBA00004123"/>
    </source>
</evidence>
<dbReference type="STRING" id="180088.A0A1J8PWC0"/>
<evidence type="ECO:0000256" key="10">
    <source>
        <dbReference type="ARBA" id="ARBA00022840"/>
    </source>
</evidence>
<dbReference type="PROSITE" id="PS51061">
    <property type="entry name" value="R3H"/>
    <property type="match status" value="1"/>
</dbReference>
<evidence type="ECO:0000256" key="5">
    <source>
        <dbReference type="ARBA" id="ARBA00022723"/>
    </source>
</evidence>
<keyword evidence="13" id="KW-0539">Nucleus</keyword>
<dbReference type="EMBL" id="LVVM01004827">
    <property type="protein sequence ID" value="OJA12035.1"/>
    <property type="molecule type" value="Genomic_DNA"/>
</dbReference>
<feature type="compositionally biased region" description="Polar residues" evidence="17">
    <location>
        <begin position="112"/>
        <end position="122"/>
    </location>
</feature>
<keyword evidence="12 16" id="KW-0694">RNA-binding</keyword>
<dbReference type="InterPro" id="IPR036867">
    <property type="entry name" value="R3H_dom_sf"/>
</dbReference>
<dbReference type="GO" id="GO:0005743">
    <property type="term" value="C:mitochondrial inner membrane"/>
    <property type="evidence" value="ECO:0007669"/>
    <property type="project" value="TreeGrafter"/>
</dbReference>
<evidence type="ECO:0000256" key="13">
    <source>
        <dbReference type="ARBA" id="ARBA00023242"/>
    </source>
</evidence>
<evidence type="ECO:0000256" key="9">
    <source>
        <dbReference type="ARBA" id="ARBA00022806"/>
    </source>
</evidence>
<feature type="domain" description="R3H" evidence="19">
    <location>
        <begin position="314"/>
        <end position="378"/>
    </location>
</feature>
<dbReference type="InterPro" id="IPR034069">
    <property type="entry name" value="R3H_Cip2"/>
</dbReference>
<dbReference type="CDD" id="cd02639">
    <property type="entry name" value="R3H_RRM"/>
    <property type="match status" value="1"/>
</dbReference>
<proteinExistence type="inferred from homology"/>
<feature type="compositionally biased region" description="Polar residues" evidence="17">
    <location>
        <begin position="302"/>
        <end position="312"/>
    </location>
</feature>
<feature type="compositionally biased region" description="Low complexity" evidence="17">
    <location>
        <begin position="90"/>
        <end position="105"/>
    </location>
</feature>
<dbReference type="InterPro" id="IPR018524">
    <property type="entry name" value="DNA/RNA_endonuclease_AS"/>
</dbReference>
<dbReference type="InterPro" id="IPR012677">
    <property type="entry name" value="Nucleotide-bd_a/b_plait_sf"/>
</dbReference>
<keyword evidence="21" id="KW-1185">Reference proteome</keyword>
<dbReference type="GO" id="GO:0004386">
    <property type="term" value="F:helicase activity"/>
    <property type="evidence" value="ECO:0007669"/>
    <property type="project" value="UniProtKB-KW"/>
</dbReference>
<accession>A0A1J8PWC0</accession>
<keyword evidence="7" id="KW-0255">Endonuclease</keyword>
<organism evidence="20 21">
    <name type="scientific">Rhizopogon vesiculosus</name>
    <dbReference type="NCBI Taxonomy" id="180088"/>
    <lineage>
        <taxon>Eukaryota</taxon>
        <taxon>Fungi</taxon>
        <taxon>Dikarya</taxon>
        <taxon>Basidiomycota</taxon>
        <taxon>Agaricomycotina</taxon>
        <taxon>Agaricomycetes</taxon>
        <taxon>Agaricomycetidae</taxon>
        <taxon>Boletales</taxon>
        <taxon>Suillineae</taxon>
        <taxon>Rhizopogonaceae</taxon>
        <taxon>Rhizopogon</taxon>
    </lineage>
</organism>
<evidence type="ECO:0000256" key="8">
    <source>
        <dbReference type="ARBA" id="ARBA00022801"/>
    </source>
</evidence>
<dbReference type="GO" id="GO:0000014">
    <property type="term" value="F:single-stranded DNA endodeoxyribonuclease activity"/>
    <property type="evidence" value="ECO:0007669"/>
    <property type="project" value="TreeGrafter"/>
</dbReference>
<dbReference type="PANTHER" id="PTHR13966:SF5">
    <property type="entry name" value="ENDONUCLEASE G, MITOCHONDRIAL"/>
    <property type="match status" value="1"/>
</dbReference>
<dbReference type="InterPro" id="IPR001374">
    <property type="entry name" value="R3H_dom"/>
</dbReference>
<feature type="compositionally biased region" description="Polar residues" evidence="17">
    <location>
        <begin position="1"/>
        <end position="19"/>
    </location>
</feature>
<feature type="active site" description="Proton acceptor" evidence="14">
    <location>
        <position position="680"/>
    </location>
</feature>